<dbReference type="Proteomes" id="UP001608902">
    <property type="component" value="Unassembled WGS sequence"/>
</dbReference>
<accession>A0ABD6EX54</accession>
<dbReference type="AlphaFoldDB" id="A0ABD6EX54"/>
<comment type="caution">
    <text evidence="1">The sequence shown here is derived from an EMBL/GenBank/DDBJ whole genome shotgun (WGS) entry which is preliminary data.</text>
</comment>
<evidence type="ECO:0000313" key="2">
    <source>
        <dbReference type="Proteomes" id="UP001608902"/>
    </source>
</evidence>
<keyword evidence="2" id="KW-1185">Reference proteome</keyword>
<name>A0ABD6EX54_9BILA</name>
<organism evidence="1 2">
    <name type="scientific">Gnathostoma spinigerum</name>
    <dbReference type="NCBI Taxonomy" id="75299"/>
    <lineage>
        <taxon>Eukaryota</taxon>
        <taxon>Metazoa</taxon>
        <taxon>Ecdysozoa</taxon>
        <taxon>Nematoda</taxon>
        <taxon>Chromadorea</taxon>
        <taxon>Rhabditida</taxon>
        <taxon>Spirurina</taxon>
        <taxon>Gnathostomatomorpha</taxon>
        <taxon>Gnathostomatoidea</taxon>
        <taxon>Gnathostomatidae</taxon>
        <taxon>Gnathostoma</taxon>
    </lineage>
</organism>
<gene>
    <name evidence="1" type="ORF">AB6A40_011239</name>
</gene>
<reference evidence="1 2" key="1">
    <citation type="submission" date="2024-08" db="EMBL/GenBank/DDBJ databases">
        <title>Gnathostoma spinigerum genome.</title>
        <authorList>
            <person name="Gonzalez-Bertolin B."/>
            <person name="Monzon S."/>
            <person name="Zaballos A."/>
            <person name="Jimenez P."/>
            <person name="Dekumyoy P."/>
            <person name="Varona S."/>
            <person name="Cuesta I."/>
            <person name="Sumanam S."/>
            <person name="Adisakwattana P."/>
            <person name="Gasser R.B."/>
            <person name="Hernandez-Gonzalez A."/>
            <person name="Young N.D."/>
            <person name="Perteguer M.J."/>
        </authorList>
    </citation>
    <scope>NUCLEOTIDE SEQUENCE [LARGE SCALE GENOMIC DNA]</scope>
    <source>
        <strain evidence="1">AL3</strain>
        <tissue evidence="1">Liver</tissue>
    </source>
</reference>
<proteinExistence type="predicted"/>
<protein>
    <submittedName>
        <fullName evidence="1">Uncharacterized protein</fullName>
    </submittedName>
</protein>
<dbReference type="EMBL" id="JBGFUD010018351">
    <property type="protein sequence ID" value="MFH4984530.1"/>
    <property type="molecule type" value="Genomic_DNA"/>
</dbReference>
<sequence length="120" mass="13767">MSGSVVRHESTTSRYGRSQCDNVYSSVNMCPIRLYQSVNQHLCTQSASFAKTSPEYLSELINWTTRRLLFVTDIVIAIIADQHYRQCCRRALVLIAVHIHHRTPIKQSVCTTFTQHLTLL</sequence>
<evidence type="ECO:0000313" key="1">
    <source>
        <dbReference type="EMBL" id="MFH4984530.1"/>
    </source>
</evidence>